<dbReference type="OrthoDB" id="1166007at2759"/>
<comment type="caution">
    <text evidence="2">The sequence shown here is derived from an EMBL/GenBank/DDBJ whole genome shotgun (WGS) entry which is preliminary data.</text>
</comment>
<evidence type="ECO:0000313" key="3">
    <source>
        <dbReference type="Proteomes" id="UP000237105"/>
    </source>
</evidence>
<organism evidence="2 3">
    <name type="scientific">Parasponia andersonii</name>
    <name type="common">Sponia andersonii</name>
    <dbReference type="NCBI Taxonomy" id="3476"/>
    <lineage>
        <taxon>Eukaryota</taxon>
        <taxon>Viridiplantae</taxon>
        <taxon>Streptophyta</taxon>
        <taxon>Embryophyta</taxon>
        <taxon>Tracheophyta</taxon>
        <taxon>Spermatophyta</taxon>
        <taxon>Magnoliopsida</taxon>
        <taxon>eudicotyledons</taxon>
        <taxon>Gunneridae</taxon>
        <taxon>Pentapetalae</taxon>
        <taxon>rosids</taxon>
        <taxon>fabids</taxon>
        <taxon>Rosales</taxon>
        <taxon>Cannabaceae</taxon>
        <taxon>Parasponia</taxon>
    </lineage>
</organism>
<dbReference type="Gene3D" id="3.80.10.10">
    <property type="entry name" value="Ribonuclease Inhibitor"/>
    <property type="match status" value="1"/>
</dbReference>
<proteinExistence type="predicted"/>
<keyword evidence="3" id="KW-1185">Reference proteome</keyword>
<dbReference type="InterPro" id="IPR001611">
    <property type="entry name" value="Leu-rich_rpt"/>
</dbReference>
<dbReference type="SUPFAM" id="SSF52058">
    <property type="entry name" value="L domain-like"/>
    <property type="match status" value="1"/>
</dbReference>
<dbReference type="PROSITE" id="PS51450">
    <property type="entry name" value="LRR"/>
    <property type="match status" value="1"/>
</dbReference>
<feature type="domain" description="R13L1/DRL21-like LRR repeat region" evidence="1">
    <location>
        <begin position="109"/>
        <end position="230"/>
    </location>
</feature>
<dbReference type="PANTHER" id="PTHR47186:SF13">
    <property type="entry name" value="DISEASE RESISTANCE PROTEIN RGA3"/>
    <property type="match status" value="1"/>
</dbReference>
<sequence>MGIETLLNDLGELGHLRYLNLSHSSIKNLPSSLTRLQNLQTLILLGCSSLVRLPRNLEKLVNLRHLMIDGCGGLTYMPHGLGKLTSLHTLDNFVVAVDGNNVSAHIGRLHELSSLNNLQGDLTIKNLGHASESKSANLREKHLRSLKLIFRDGEEEVDGNIMSKDEKILDILEPHSDLKVLKVYGFMGVRFGGWLSSLTNLVELKLVRCKKCQHLPRLDELPSLKRLVIDYAEEVEYMCLGKDTDAKFFPSLVQLEIRNCPNLKGWWKKGDEINDKDHVIRSFHLLSDLEVVHCPNLTLMPLFPLIEKVTLEGSSSKPLQETIMMMRRNKNIIPSSAEAEEGRDKLLSLLTDISIANSPDLVSLIEEIGNLS</sequence>
<evidence type="ECO:0000313" key="2">
    <source>
        <dbReference type="EMBL" id="PON58874.1"/>
    </source>
</evidence>
<evidence type="ECO:0000259" key="1">
    <source>
        <dbReference type="Pfam" id="PF25019"/>
    </source>
</evidence>
<protein>
    <submittedName>
        <fullName evidence="2">LRR domain containing protein</fullName>
    </submittedName>
</protein>
<dbReference type="Proteomes" id="UP000237105">
    <property type="component" value="Unassembled WGS sequence"/>
</dbReference>
<dbReference type="InterPro" id="IPR056789">
    <property type="entry name" value="LRR_R13L1-DRL21"/>
</dbReference>
<dbReference type="InterPro" id="IPR032675">
    <property type="entry name" value="LRR_dom_sf"/>
</dbReference>
<dbReference type="PANTHER" id="PTHR47186">
    <property type="entry name" value="LEUCINE-RICH REPEAT-CONTAINING PROTEIN 57"/>
    <property type="match status" value="1"/>
</dbReference>
<dbReference type="AlphaFoldDB" id="A0A2P5CD12"/>
<feature type="non-terminal residue" evidence="2">
    <location>
        <position position="372"/>
    </location>
</feature>
<dbReference type="EMBL" id="JXTB01000145">
    <property type="protein sequence ID" value="PON58874.1"/>
    <property type="molecule type" value="Genomic_DNA"/>
</dbReference>
<gene>
    <name evidence="2" type="ORF">PanWU01x14_163890</name>
</gene>
<reference evidence="3" key="1">
    <citation type="submission" date="2016-06" db="EMBL/GenBank/DDBJ databases">
        <title>Parallel loss of symbiosis genes in relatives of nitrogen-fixing non-legume Parasponia.</title>
        <authorList>
            <person name="Van Velzen R."/>
            <person name="Holmer R."/>
            <person name="Bu F."/>
            <person name="Rutten L."/>
            <person name="Van Zeijl A."/>
            <person name="Liu W."/>
            <person name="Santuari L."/>
            <person name="Cao Q."/>
            <person name="Sharma T."/>
            <person name="Shen D."/>
            <person name="Roswanjaya Y."/>
            <person name="Wardhani T."/>
            <person name="Kalhor M.S."/>
            <person name="Jansen J."/>
            <person name="Van den Hoogen J."/>
            <person name="Gungor B."/>
            <person name="Hartog M."/>
            <person name="Hontelez J."/>
            <person name="Verver J."/>
            <person name="Yang W.-C."/>
            <person name="Schijlen E."/>
            <person name="Repin R."/>
            <person name="Schilthuizen M."/>
            <person name="Schranz E."/>
            <person name="Heidstra R."/>
            <person name="Miyata K."/>
            <person name="Fedorova E."/>
            <person name="Kohlen W."/>
            <person name="Bisseling T."/>
            <person name="Smit S."/>
            <person name="Geurts R."/>
        </authorList>
    </citation>
    <scope>NUCLEOTIDE SEQUENCE [LARGE SCALE GENOMIC DNA]</scope>
    <source>
        <strain evidence="3">cv. WU1-14</strain>
    </source>
</reference>
<accession>A0A2P5CD12</accession>
<dbReference type="Pfam" id="PF25019">
    <property type="entry name" value="LRR_R13L1-DRL21"/>
    <property type="match status" value="1"/>
</dbReference>
<name>A0A2P5CD12_PARAD</name>